<protein>
    <submittedName>
        <fullName evidence="18">Uncharacterized protein</fullName>
    </submittedName>
</protein>
<accession>A0A3D8QUN1</accession>
<evidence type="ECO:0000256" key="6">
    <source>
        <dbReference type="ARBA" id="ARBA00022622"/>
    </source>
</evidence>
<feature type="transmembrane region" description="Helical" evidence="15">
    <location>
        <begin position="61"/>
        <end position="79"/>
    </location>
</feature>
<evidence type="ECO:0000313" key="19">
    <source>
        <dbReference type="Proteomes" id="UP000256328"/>
    </source>
</evidence>
<dbReference type="AlphaFoldDB" id="A0A3D8QUN1"/>
<evidence type="ECO:0000256" key="15">
    <source>
        <dbReference type="SAM" id="Phobius"/>
    </source>
</evidence>
<dbReference type="PANTHER" id="PTHR33048:SF47">
    <property type="entry name" value="INTEGRAL MEMBRANE PROTEIN-RELATED"/>
    <property type="match status" value="1"/>
</dbReference>
<evidence type="ECO:0000256" key="5">
    <source>
        <dbReference type="ARBA" id="ARBA00022525"/>
    </source>
</evidence>
<keyword evidence="12" id="KW-0449">Lipoprotein</keyword>
<keyword evidence="19" id="KW-1185">Reference proteome</keyword>
<dbReference type="GO" id="GO:0005576">
    <property type="term" value="C:extracellular region"/>
    <property type="evidence" value="ECO:0007669"/>
    <property type="project" value="UniProtKB-SubCell"/>
</dbReference>
<dbReference type="InterPro" id="IPR008427">
    <property type="entry name" value="Extracellular_membr_CFEM_dom"/>
</dbReference>
<feature type="transmembrane region" description="Helical" evidence="15">
    <location>
        <begin position="91"/>
        <end position="111"/>
    </location>
</feature>
<comment type="similarity">
    <text evidence="4">Belongs to the RBT5 family.</text>
</comment>
<evidence type="ECO:0000259" key="17">
    <source>
        <dbReference type="Pfam" id="PF20684"/>
    </source>
</evidence>
<gene>
    <name evidence="18" type="ORF">BP5796_10090</name>
</gene>
<feature type="region of interest" description="Disordered" evidence="14">
    <location>
        <begin position="335"/>
        <end position="354"/>
    </location>
</feature>
<name>A0A3D8QUN1_9HELO</name>
<evidence type="ECO:0000256" key="2">
    <source>
        <dbReference type="ARBA" id="ARBA00004589"/>
    </source>
</evidence>
<evidence type="ECO:0000256" key="7">
    <source>
        <dbReference type="ARBA" id="ARBA00022692"/>
    </source>
</evidence>
<feature type="domain" description="CFEM" evidence="16">
    <location>
        <begin position="4"/>
        <end position="51"/>
    </location>
</feature>
<organism evidence="18 19">
    <name type="scientific">Coleophoma crateriformis</name>
    <dbReference type="NCBI Taxonomy" id="565419"/>
    <lineage>
        <taxon>Eukaryota</taxon>
        <taxon>Fungi</taxon>
        <taxon>Dikarya</taxon>
        <taxon>Ascomycota</taxon>
        <taxon>Pezizomycotina</taxon>
        <taxon>Leotiomycetes</taxon>
        <taxon>Helotiales</taxon>
        <taxon>Dermateaceae</taxon>
        <taxon>Coleophoma</taxon>
    </lineage>
</organism>
<feature type="transmembrane region" description="Helical" evidence="15">
    <location>
        <begin position="215"/>
        <end position="238"/>
    </location>
</feature>
<dbReference type="InterPro" id="IPR049326">
    <property type="entry name" value="Rhodopsin_dom_fungi"/>
</dbReference>
<evidence type="ECO:0000256" key="9">
    <source>
        <dbReference type="ARBA" id="ARBA00022989"/>
    </source>
</evidence>
<dbReference type="EMBL" id="PDLN01000015">
    <property type="protein sequence ID" value="RDW65398.1"/>
    <property type="molecule type" value="Genomic_DNA"/>
</dbReference>
<evidence type="ECO:0000313" key="18">
    <source>
        <dbReference type="EMBL" id="RDW65398.1"/>
    </source>
</evidence>
<feature type="domain" description="Rhodopsin" evidence="17">
    <location>
        <begin position="79"/>
        <end position="316"/>
    </location>
</feature>
<dbReference type="GO" id="GO:0098552">
    <property type="term" value="C:side of membrane"/>
    <property type="evidence" value="ECO:0007669"/>
    <property type="project" value="UniProtKB-KW"/>
</dbReference>
<keyword evidence="7 15" id="KW-0812">Transmembrane</keyword>
<sequence>MLSAAQCSLETLEGCLCTSPALQGDISVCVQGACNQTEQRKFATMLQAVCEDVPQPTRTAAIIRTAVVLAAVSLPFLVLRLVSRLTVAHQLWWDDWLSFLTAVFLIPMTVFQLRNATMGFGKHFWNIEPEHLVLIRKFYYASQLLYIVIQTTAKVSILFLYLRIFPDVKFRRNVKIFIFLVLIHTLGFLVATACQCLPVSAIWDLEKGGRCINLLAIIYAGAVASIIEDLIIILLPITELRTLTLSLRKKAFLLFIFALGSFAGVTSLVRLKFLIAFGNSLDVTWDNTDIIIWSLIEIYAALICGCLITIRPLLSKYTPSIFSGSSVREIFTEQEQQRQKEFQGEETDGGGGKFKRRLRSMKLSSIDMSNDFGVKIRMEGPQWFVDSDTDPTIDPSVMPITTEPALTKISPPIIEKDLGVFGFGLKRVRSDTSQSTMTLDGMQPQWQSDNESTHELTETYPIATSFFKDMQEHRF</sequence>
<keyword evidence="10 15" id="KW-0472">Membrane</keyword>
<evidence type="ECO:0000259" key="16">
    <source>
        <dbReference type="Pfam" id="PF05730"/>
    </source>
</evidence>
<dbReference type="Pfam" id="PF05730">
    <property type="entry name" value="CFEM"/>
    <property type="match status" value="1"/>
</dbReference>
<feature type="transmembrane region" description="Helical" evidence="15">
    <location>
        <begin position="144"/>
        <end position="164"/>
    </location>
</feature>
<reference evidence="18 19" key="1">
    <citation type="journal article" date="2018" name="IMA Fungus">
        <title>IMA Genome-F 9: Draft genome sequence of Annulohypoxylon stygium, Aspergillus mulundensis, Berkeleyomyces basicola (syn. Thielaviopsis basicola), Ceratocystis smalleyi, two Cercospora beticola strains, Coleophoma cylindrospora, Fusarium fracticaudum, Phialophora cf. hyalina, and Morchella septimelata.</title>
        <authorList>
            <person name="Wingfield B.D."/>
            <person name="Bills G.F."/>
            <person name="Dong Y."/>
            <person name="Huang W."/>
            <person name="Nel W.J."/>
            <person name="Swalarsk-Parry B.S."/>
            <person name="Vaghefi N."/>
            <person name="Wilken P.M."/>
            <person name="An Z."/>
            <person name="de Beer Z.W."/>
            <person name="De Vos L."/>
            <person name="Chen L."/>
            <person name="Duong T.A."/>
            <person name="Gao Y."/>
            <person name="Hammerbacher A."/>
            <person name="Kikkert J.R."/>
            <person name="Li Y."/>
            <person name="Li H."/>
            <person name="Li K."/>
            <person name="Li Q."/>
            <person name="Liu X."/>
            <person name="Ma X."/>
            <person name="Naidoo K."/>
            <person name="Pethybridge S.J."/>
            <person name="Sun J."/>
            <person name="Steenkamp E.T."/>
            <person name="van der Nest M.A."/>
            <person name="van Wyk S."/>
            <person name="Wingfield M.J."/>
            <person name="Xiong C."/>
            <person name="Yue Q."/>
            <person name="Zhang X."/>
        </authorList>
    </citation>
    <scope>NUCLEOTIDE SEQUENCE [LARGE SCALE GENOMIC DNA]</scope>
    <source>
        <strain evidence="18 19">BP5796</strain>
    </source>
</reference>
<feature type="transmembrane region" description="Helical" evidence="15">
    <location>
        <begin position="250"/>
        <end position="270"/>
    </location>
</feature>
<keyword evidence="5" id="KW-0964">Secreted</keyword>
<evidence type="ECO:0000256" key="8">
    <source>
        <dbReference type="ARBA" id="ARBA00022729"/>
    </source>
</evidence>
<keyword evidence="6" id="KW-0336">GPI-anchor</keyword>
<feature type="transmembrane region" description="Helical" evidence="15">
    <location>
        <begin position="290"/>
        <end position="310"/>
    </location>
</feature>
<evidence type="ECO:0000256" key="11">
    <source>
        <dbReference type="ARBA" id="ARBA00023157"/>
    </source>
</evidence>
<dbReference type="OrthoDB" id="5329176at2759"/>
<dbReference type="InterPro" id="IPR052337">
    <property type="entry name" value="SAT4-like"/>
</dbReference>
<evidence type="ECO:0000256" key="1">
    <source>
        <dbReference type="ARBA" id="ARBA00004141"/>
    </source>
</evidence>
<proteinExistence type="inferred from homology"/>
<dbReference type="Proteomes" id="UP000256328">
    <property type="component" value="Unassembled WGS sequence"/>
</dbReference>
<comment type="similarity">
    <text evidence="13">Belongs to the SAT4 family.</text>
</comment>
<evidence type="ECO:0000256" key="10">
    <source>
        <dbReference type="ARBA" id="ARBA00023136"/>
    </source>
</evidence>
<dbReference type="Pfam" id="PF20684">
    <property type="entry name" value="Fung_rhodopsin"/>
    <property type="match status" value="1"/>
</dbReference>
<feature type="transmembrane region" description="Helical" evidence="15">
    <location>
        <begin position="176"/>
        <end position="203"/>
    </location>
</feature>
<evidence type="ECO:0000256" key="3">
    <source>
        <dbReference type="ARBA" id="ARBA00004613"/>
    </source>
</evidence>
<evidence type="ECO:0000256" key="14">
    <source>
        <dbReference type="SAM" id="MobiDB-lite"/>
    </source>
</evidence>
<evidence type="ECO:0000256" key="13">
    <source>
        <dbReference type="ARBA" id="ARBA00038359"/>
    </source>
</evidence>
<evidence type="ECO:0000256" key="12">
    <source>
        <dbReference type="ARBA" id="ARBA00023288"/>
    </source>
</evidence>
<keyword evidence="6" id="KW-0325">Glycoprotein</keyword>
<keyword evidence="9 15" id="KW-1133">Transmembrane helix</keyword>
<keyword evidence="8" id="KW-0732">Signal</keyword>
<comment type="caution">
    <text evidence="18">The sequence shown here is derived from an EMBL/GenBank/DDBJ whole genome shotgun (WGS) entry which is preliminary data.</text>
</comment>
<evidence type="ECO:0000256" key="4">
    <source>
        <dbReference type="ARBA" id="ARBA00010031"/>
    </source>
</evidence>
<keyword evidence="11" id="KW-1015">Disulfide bond</keyword>
<dbReference type="PANTHER" id="PTHR33048">
    <property type="entry name" value="PTH11-LIKE INTEGRAL MEMBRANE PROTEIN (AFU_ORTHOLOGUE AFUA_5G11245)"/>
    <property type="match status" value="1"/>
</dbReference>
<comment type="subcellular location">
    <subcellularLocation>
        <location evidence="2">Membrane</location>
        <topology evidence="2">Lipid-anchor</topology>
        <topology evidence="2">GPI-anchor</topology>
    </subcellularLocation>
    <subcellularLocation>
        <location evidence="1">Membrane</location>
        <topology evidence="1">Multi-pass membrane protein</topology>
    </subcellularLocation>
    <subcellularLocation>
        <location evidence="3">Secreted</location>
    </subcellularLocation>
</comment>